<protein>
    <submittedName>
        <fullName evidence="7">Helix-turn-helix transcriptional regulator</fullName>
    </submittedName>
</protein>
<comment type="caution">
    <text evidence="7">The sequence shown here is derived from an EMBL/GenBank/DDBJ whole genome shotgun (WGS) entry which is preliminary data.</text>
</comment>
<feature type="domain" description="HTH tetR-type" evidence="6">
    <location>
        <begin position="32"/>
        <end position="92"/>
    </location>
</feature>
<evidence type="ECO:0000313" key="8">
    <source>
        <dbReference type="Proteomes" id="UP000608513"/>
    </source>
</evidence>
<dbReference type="PANTHER" id="PTHR30055:SF226">
    <property type="entry name" value="HTH-TYPE TRANSCRIPTIONAL REGULATOR PKSA"/>
    <property type="match status" value="1"/>
</dbReference>
<evidence type="ECO:0000256" key="4">
    <source>
        <dbReference type="ARBA" id="ARBA00023163"/>
    </source>
</evidence>
<dbReference type="InterPro" id="IPR009057">
    <property type="entry name" value="Homeodomain-like_sf"/>
</dbReference>
<dbReference type="InterPro" id="IPR050109">
    <property type="entry name" value="HTH-type_TetR-like_transc_reg"/>
</dbReference>
<keyword evidence="1" id="KW-0678">Repressor</keyword>
<dbReference type="Proteomes" id="UP000608513">
    <property type="component" value="Unassembled WGS sequence"/>
</dbReference>
<dbReference type="RefSeq" id="WP_187077020.1">
    <property type="nucleotide sequence ID" value="NZ_JACORT010000006.1"/>
</dbReference>
<reference evidence="7" key="1">
    <citation type="submission" date="2020-08" db="EMBL/GenBank/DDBJ databases">
        <title>Ramlibacter sp. USB13 16S ribosomal RNA gene genome sequencing and assembly.</title>
        <authorList>
            <person name="Kang M."/>
        </authorList>
    </citation>
    <scope>NUCLEOTIDE SEQUENCE</scope>
    <source>
        <strain evidence="7">USB13</strain>
    </source>
</reference>
<keyword evidence="3 5" id="KW-0238">DNA-binding</keyword>
<name>A0A923SBV3_9BURK</name>
<dbReference type="Gene3D" id="1.10.357.10">
    <property type="entry name" value="Tetracycline Repressor, domain 2"/>
    <property type="match status" value="1"/>
</dbReference>
<keyword evidence="2" id="KW-0805">Transcription regulation</keyword>
<dbReference type="AlphaFoldDB" id="A0A923SBV3"/>
<dbReference type="PROSITE" id="PS50977">
    <property type="entry name" value="HTH_TETR_2"/>
    <property type="match status" value="1"/>
</dbReference>
<dbReference type="GO" id="GO:0000976">
    <property type="term" value="F:transcription cis-regulatory region binding"/>
    <property type="evidence" value="ECO:0007669"/>
    <property type="project" value="TreeGrafter"/>
</dbReference>
<dbReference type="GO" id="GO:0003700">
    <property type="term" value="F:DNA-binding transcription factor activity"/>
    <property type="evidence" value="ECO:0007669"/>
    <property type="project" value="TreeGrafter"/>
</dbReference>
<dbReference type="Pfam" id="PF21306">
    <property type="entry name" value="TetR_C_40"/>
    <property type="match status" value="1"/>
</dbReference>
<dbReference type="PANTHER" id="PTHR30055">
    <property type="entry name" value="HTH-TYPE TRANSCRIPTIONAL REGULATOR RUTR"/>
    <property type="match status" value="1"/>
</dbReference>
<sequence length="246" mass="25643">MADVSHPNGLPALPPVLAAAFAAATAGGGKRERTQGALVRAAVEVFGARGVAAATIQEVAQVAGLTPATVYNHFASKEELLERVIVVLAQSLCRAIAESQARVADGAERVAIGQRRYVLLAQESPGWALLLLDLAATTPSLLAHIEPYPLADLRLAAKQKRLKVPNEAIGLDVLQGICTMAMRRVALGLAPAKYDVAVATVVLRALGMGAEEAAEVARRPLPELAVPAPADALPSVAARQRAPRSR</sequence>
<dbReference type="EMBL" id="JACORT010000006">
    <property type="protein sequence ID" value="MBC5784270.1"/>
    <property type="molecule type" value="Genomic_DNA"/>
</dbReference>
<dbReference type="InterPro" id="IPR049513">
    <property type="entry name" value="TetR_C_40"/>
</dbReference>
<accession>A0A923SBV3</accession>
<evidence type="ECO:0000256" key="5">
    <source>
        <dbReference type="PROSITE-ProRule" id="PRU00335"/>
    </source>
</evidence>
<proteinExistence type="predicted"/>
<keyword evidence="8" id="KW-1185">Reference proteome</keyword>
<dbReference type="InterPro" id="IPR023772">
    <property type="entry name" value="DNA-bd_HTH_TetR-type_CS"/>
</dbReference>
<dbReference type="PROSITE" id="PS01081">
    <property type="entry name" value="HTH_TETR_1"/>
    <property type="match status" value="1"/>
</dbReference>
<organism evidence="7 8">
    <name type="scientific">Ramlibacter cellulosilyticus</name>
    <dbReference type="NCBI Taxonomy" id="2764187"/>
    <lineage>
        <taxon>Bacteria</taxon>
        <taxon>Pseudomonadati</taxon>
        <taxon>Pseudomonadota</taxon>
        <taxon>Betaproteobacteria</taxon>
        <taxon>Burkholderiales</taxon>
        <taxon>Comamonadaceae</taxon>
        <taxon>Ramlibacter</taxon>
    </lineage>
</organism>
<evidence type="ECO:0000313" key="7">
    <source>
        <dbReference type="EMBL" id="MBC5784270.1"/>
    </source>
</evidence>
<evidence type="ECO:0000259" key="6">
    <source>
        <dbReference type="PROSITE" id="PS50977"/>
    </source>
</evidence>
<dbReference type="InterPro" id="IPR001647">
    <property type="entry name" value="HTH_TetR"/>
</dbReference>
<evidence type="ECO:0000256" key="1">
    <source>
        <dbReference type="ARBA" id="ARBA00022491"/>
    </source>
</evidence>
<dbReference type="Pfam" id="PF00440">
    <property type="entry name" value="TetR_N"/>
    <property type="match status" value="1"/>
</dbReference>
<evidence type="ECO:0000256" key="3">
    <source>
        <dbReference type="ARBA" id="ARBA00023125"/>
    </source>
</evidence>
<dbReference type="PRINTS" id="PR00455">
    <property type="entry name" value="HTHTETR"/>
</dbReference>
<evidence type="ECO:0000256" key="2">
    <source>
        <dbReference type="ARBA" id="ARBA00023015"/>
    </source>
</evidence>
<dbReference type="SUPFAM" id="SSF46689">
    <property type="entry name" value="Homeodomain-like"/>
    <property type="match status" value="1"/>
</dbReference>
<feature type="DNA-binding region" description="H-T-H motif" evidence="5">
    <location>
        <begin position="55"/>
        <end position="74"/>
    </location>
</feature>
<keyword evidence="4" id="KW-0804">Transcription</keyword>
<gene>
    <name evidence="7" type="ORF">H8N03_15060</name>
</gene>